<dbReference type="Gene3D" id="3.40.50.150">
    <property type="entry name" value="Vaccinia Virus protein VP39"/>
    <property type="match status" value="1"/>
</dbReference>
<sequence length="425" mass="46329">MAKPLLAVGSTGLEDLPLLAQGPSHAWPVAESSTNPGPHGDPRTQGWEEGHRVDGDGQGLLRQLRVTVRKLCDRQSLSFPSPRASAVPRPHCWGAGQEQDPGCRAPTRDVPGQTAQGRGHWEDPQGCGTPGVLRGGRVQQEEEEEEEEEDAGERGKQQASPPLLGHEACSAAGAGRCLISPGLDSLGSAPALPGGAGLRRGSMTSEVIEDEQQFYSKAESYWKQIPPTVDGMLGGYGHISSIDLSSSRKFLQRFLREGPNKPGTSCALDCGAGIGRITKRLLLPLFEVVDMVDVTEDFLAKAKTYLGEEGRRVRNYFCCGLQDFSPEPGSYDVIWIQWVIGHLTDQHLAEFLQRCKRGLRPNGLIIIKDNMAQEGVILDDVDSSVCRDLQVVRRIVRSAGLSLLAEERQENLPDEIYHVYSLALR</sequence>
<evidence type="ECO:0000313" key="18">
    <source>
        <dbReference type="Proteomes" id="UP000028990"/>
    </source>
</evidence>
<evidence type="ECO:0000256" key="15">
    <source>
        <dbReference type="ARBA" id="ARBA00048167"/>
    </source>
</evidence>
<dbReference type="GO" id="GO:0005737">
    <property type="term" value="C:cytoplasm"/>
    <property type="evidence" value="ECO:0007669"/>
    <property type="project" value="TreeGrafter"/>
</dbReference>
<dbReference type="STRING" id="885580.ENSFDAP00000016325"/>
<dbReference type="AlphaFoldDB" id="A0A091DNQ3"/>
<evidence type="ECO:0000256" key="7">
    <source>
        <dbReference type="ARBA" id="ARBA00039112"/>
    </source>
</evidence>
<keyword evidence="6" id="KW-0539">Nucleus</keyword>
<dbReference type="eggNOG" id="KOG3178">
    <property type="taxonomic scope" value="Eukaryota"/>
</dbReference>
<evidence type="ECO:0000256" key="3">
    <source>
        <dbReference type="ARBA" id="ARBA00022603"/>
    </source>
</evidence>
<feature type="compositionally biased region" description="Basic and acidic residues" evidence="16">
    <location>
        <begin position="40"/>
        <end position="53"/>
    </location>
</feature>
<comment type="catalytic activity">
    <reaction evidence="14">
        <text>N-terminal L-prolyl-L-prolyl-L-lysyl-[protein] + 2 S-adenosyl-L-methionine = N-terminal N,N-dimethyl-L-prolyl-L-prolyl-L-lysyl-[protein] + 2 S-adenosyl-L-homocysteine + 2 H(+)</text>
        <dbReference type="Rhea" id="RHEA:54736"/>
        <dbReference type="Rhea" id="RHEA-COMP:13787"/>
        <dbReference type="Rhea" id="RHEA-COMP:13974"/>
        <dbReference type="ChEBI" id="CHEBI:15378"/>
        <dbReference type="ChEBI" id="CHEBI:57856"/>
        <dbReference type="ChEBI" id="CHEBI:59789"/>
        <dbReference type="ChEBI" id="CHEBI:138059"/>
        <dbReference type="ChEBI" id="CHEBI:138318"/>
        <dbReference type="EC" id="2.1.1.244"/>
    </reaction>
</comment>
<dbReference type="PANTHER" id="PTHR12753:SF1">
    <property type="entry name" value="N-TERMINAL XAA-PRO-LYS N-METHYLTRANSFERASE 1"/>
    <property type="match status" value="1"/>
</dbReference>
<dbReference type="SUPFAM" id="SSF53335">
    <property type="entry name" value="S-adenosyl-L-methionine-dependent methyltransferases"/>
    <property type="match status" value="1"/>
</dbReference>
<evidence type="ECO:0000256" key="11">
    <source>
        <dbReference type="ARBA" id="ARBA00042768"/>
    </source>
</evidence>
<evidence type="ECO:0000256" key="14">
    <source>
        <dbReference type="ARBA" id="ARBA00047885"/>
    </source>
</evidence>
<evidence type="ECO:0000256" key="4">
    <source>
        <dbReference type="ARBA" id="ARBA00022679"/>
    </source>
</evidence>
<dbReference type="EMBL" id="KN122233">
    <property type="protein sequence ID" value="KFO31920.1"/>
    <property type="molecule type" value="Genomic_DNA"/>
</dbReference>
<evidence type="ECO:0000256" key="2">
    <source>
        <dbReference type="ARBA" id="ARBA00009059"/>
    </source>
</evidence>
<reference evidence="17 18" key="1">
    <citation type="submission" date="2013-11" db="EMBL/GenBank/DDBJ databases">
        <title>The Damaraland mole rat (Fukomys damarensis) genome and evolution of African mole rats.</title>
        <authorList>
            <person name="Gladyshev V.N."/>
            <person name="Fang X."/>
        </authorList>
    </citation>
    <scope>NUCLEOTIDE SEQUENCE [LARGE SCALE GENOMIC DNA]</scope>
    <source>
        <tissue evidence="17">Liver</tissue>
    </source>
</reference>
<name>A0A091DNQ3_FUKDA</name>
<dbReference type="CDD" id="cd02440">
    <property type="entry name" value="AdoMet_MTases"/>
    <property type="match status" value="1"/>
</dbReference>
<evidence type="ECO:0000256" key="13">
    <source>
        <dbReference type="ARBA" id="ARBA00047306"/>
    </source>
</evidence>
<comment type="catalytic activity">
    <reaction evidence="15">
        <text>N-terminal L-alanyl-L-prolyl-L-lysyl-[protein] + 3 S-adenosyl-L-methionine = N-terminal N,N,N-trimethyl-L-alanyl-L-prolyl-L-lysyl-[protein] + 3 S-adenosyl-L-homocysteine + 3 H(+)</text>
        <dbReference type="Rhea" id="RHEA:54712"/>
        <dbReference type="Rhea" id="RHEA-COMP:13785"/>
        <dbReference type="Rhea" id="RHEA-COMP:13971"/>
        <dbReference type="ChEBI" id="CHEBI:15378"/>
        <dbReference type="ChEBI" id="CHEBI:57856"/>
        <dbReference type="ChEBI" id="CHEBI:59789"/>
        <dbReference type="ChEBI" id="CHEBI:138057"/>
        <dbReference type="ChEBI" id="CHEBI:138315"/>
        <dbReference type="EC" id="2.1.1.244"/>
    </reaction>
</comment>
<comment type="similarity">
    <text evidence="2">Belongs to the methyltransferase superfamily. NTM1 family.</text>
</comment>
<proteinExistence type="inferred from homology"/>
<evidence type="ECO:0000256" key="12">
    <source>
        <dbReference type="ARBA" id="ARBA00046023"/>
    </source>
</evidence>
<organism evidence="17 18">
    <name type="scientific">Fukomys damarensis</name>
    <name type="common">Damaraland mole rat</name>
    <name type="synonym">Cryptomys damarensis</name>
    <dbReference type="NCBI Taxonomy" id="885580"/>
    <lineage>
        <taxon>Eukaryota</taxon>
        <taxon>Metazoa</taxon>
        <taxon>Chordata</taxon>
        <taxon>Craniata</taxon>
        <taxon>Vertebrata</taxon>
        <taxon>Euteleostomi</taxon>
        <taxon>Mammalia</taxon>
        <taxon>Eutheria</taxon>
        <taxon>Euarchontoglires</taxon>
        <taxon>Glires</taxon>
        <taxon>Rodentia</taxon>
        <taxon>Hystricomorpha</taxon>
        <taxon>Bathyergidae</taxon>
        <taxon>Fukomys</taxon>
    </lineage>
</organism>
<feature type="region of interest" description="Disordered" evidence="16">
    <location>
        <begin position="24"/>
        <end position="53"/>
    </location>
</feature>
<dbReference type="InterPro" id="IPR008576">
    <property type="entry name" value="MeTrfase_NTM1"/>
</dbReference>
<dbReference type="GO" id="GO:0005634">
    <property type="term" value="C:nucleus"/>
    <property type="evidence" value="ECO:0007669"/>
    <property type="project" value="UniProtKB-SubCell"/>
</dbReference>
<evidence type="ECO:0000256" key="9">
    <source>
        <dbReference type="ARBA" id="ARBA00041207"/>
    </source>
</evidence>
<dbReference type="EC" id="2.1.1.244" evidence="7"/>
<evidence type="ECO:0000256" key="1">
    <source>
        <dbReference type="ARBA" id="ARBA00004123"/>
    </source>
</evidence>
<keyword evidence="4 17" id="KW-0808">Transferase</keyword>
<evidence type="ECO:0000256" key="5">
    <source>
        <dbReference type="ARBA" id="ARBA00022691"/>
    </source>
</evidence>
<dbReference type="InterPro" id="IPR029063">
    <property type="entry name" value="SAM-dependent_MTases_sf"/>
</dbReference>
<comment type="function">
    <text evidence="12">Distributive alpha-N-methyltransferase that methylates the N-terminus of target proteins containing the N-terminal motif [Ala/Gly/Pro/Ser]-Pro-Lys when the initiator Met is cleaved. Specifically catalyzes mono-, di- or tri-methylation of the exposed alpha-amino group of the Ala, Gly or Ser residue in the [Ala/Gly/Ser]-Pro-Lys motif and mono- or di-methylation of Pro in the Pro-Pro-Lys motif. Some of the substrates may be primed by NTMT2-mediated monomethylation. Catalyzes the trimethylation of the N-terminal Gly in CENPA (after removal of Met-1). Responsible for the N-terminal methylation of KLHL31, MYL2, MYL3, RB1, RCC1, RPL23A and SET. Required during mitosis for normal bipolar spindle formation and chromosome segregation via its action on RCC1.</text>
</comment>
<dbReference type="GO" id="GO:0032259">
    <property type="term" value="P:methylation"/>
    <property type="evidence" value="ECO:0007669"/>
    <property type="project" value="UniProtKB-KW"/>
</dbReference>
<feature type="region of interest" description="Disordered" evidence="16">
    <location>
        <begin position="97"/>
        <end position="166"/>
    </location>
</feature>
<comment type="catalytic activity">
    <reaction evidence="13">
        <text>N-terminal L-seryl-L-prolyl-L-lysyl-[protein] + 3 S-adenosyl-L-methionine = N-terminal N,N,N-trimethyl-L-seryl-L-prolyl-L-lysyl-[protein] + 3 S-adenosyl-L-homocysteine + 3 H(+)</text>
        <dbReference type="Rhea" id="RHEA:54724"/>
        <dbReference type="Rhea" id="RHEA-COMP:13789"/>
        <dbReference type="Rhea" id="RHEA-COMP:13973"/>
        <dbReference type="ChEBI" id="CHEBI:15378"/>
        <dbReference type="ChEBI" id="CHEBI:57856"/>
        <dbReference type="ChEBI" id="CHEBI:59789"/>
        <dbReference type="ChEBI" id="CHEBI:138061"/>
        <dbReference type="ChEBI" id="CHEBI:138317"/>
        <dbReference type="EC" id="2.1.1.244"/>
    </reaction>
</comment>
<feature type="compositionally biased region" description="Acidic residues" evidence="16">
    <location>
        <begin position="141"/>
        <end position="151"/>
    </location>
</feature>
<gene>
    <name evidence="17" type="ORF">H920_06671</name>
</gene>
<dbReference type="GO" id="GO:0071885">
    <property type="term" value="F:N-terminal protein N-methyltransferase activity"/>
    <property type="evidence" value="ECO:0007669"/>
    <property type="project" value="UniProtKB-EC"/>
</dbReference>
<keyword evidence="5" id="KW-0949">S-adenosyl-L-methionine</keyword>
<dbReference type="Proteomes" id="UP000028990">
    <property type="component" value="Unassembled WGS sequence"/>
</dbReference>
<comment type="subcellular location">
    <subcellularLocation>
        <location evidence="1">Nucleus</location>
    </subcellularLocation>
</comment>
<evidence type="ECO:0000256" key="6">
    <source>
        <dbReference type="ARBA" id="ARBA00023242"/>
    </source>
</evidence>
<keyword evidence="18" id="KW-1185">Reference proteome</keyword>
<dbReference type="Pfam" id="PF05891">
    <property type="entry name" value="Methyltransf_PK"/>
    <property type="match status" value="1"/>
</dbReference>
<accession>A0A091DNQ3</accession>
<dbReference type="PANTHER" id="PTHR12753">
    <property type="entry name" value="AD-003 - RELATED"/>
    <property type="match status" value="1"/>
</dbReference>
<protein>
    <recommendedName>
        <fullName evidence="8">N-terminal Xaa-Pro-Lys N-methyltransferase 1</fullName>
        <ecNumber evidence="7">2.1.1.244</ecNumber>
    </recommendedName>
    <alternativeName>
        <fullName evidence="9">Alpha N-terminal protein methyltransferase 1A</fullName>
    </alternativeName>
    <alternativeName>
        <fullName evidence="11">Methyltransferase-like protein 11A</fullName>
    </alternativeName>
    <alternativeName>
        <fullName evidence="10">X-Pro-Lys N-terminal protein methyltransferase 1A</fullName>
    </alternativeName>
</protein>
<dbReference type="FunFam" id="3.40.50.150:FF:000025">
    <property type="entry name" value="N-terminal Xaa-Pro-Lys N-methyltransferase 1"/>
    <property type="match status" value="1"/>
</dbReference>
<evidence type="ECO:0000256" key="10">
    <source>
        <dbReference type="ARBA" id="ARBA00041385"/>
    </source>
</evidence>
<keyword evidence="3 17" id="KW-0489">Methyltransferase</keyword>
<evidence type="ECO:0000313" key="17">
    <source>
        <dbReference type="EMBL" id="KFO31920.1"/>
    </source>
</evidence>
<evidence type="ECO:0000256" key="16">
    <source>
        <dbReference type="SAM" id="MobiDB-lite"/>
    </source>
</evidence>
<evidence type="ECO:0000256" key="8">
    <source>
        <dbReference type="ARBA" id="ARBA00040761"/>
    </source>
</evidence>